<name>A0A429X457_SIMTE</name>
<gene>
    <name evidence="2" type="ORF">D5F11_018730</name>
</gene>
<evidence type="ECO:0000313" key="2">
    <source>
        <dbReference type="EMBL" id="RST58140.1"/>
    </source>
</evidence>
<protein>
    <submittedName>
        <fullName evidence="2">Ferritin-like domain-containing protein</fullName>
    </submittedName>
</protein>
<dbReference type="Gene3D" id="1.20.5.420">
    <property type="entry name" value="Immunoglobulin FC, subunit C"/>
    <property type="match status" value="1"/>
</dbReference>
<organism evidence="2 3">
    <name type="scientific">Siminovitchia terrae</name>
    <name type="common">Bacillus terrae</name>
    <dbReference type="NCBI Taxonomy" id="1914933"/>
    <lineage>
        <taxon>Bacteria</taxon>
        <taxon>Bacillati</taxon>
        <taxon>Bacillota</taxon>
        <taxon>Bacilli</taxon>
        <taxon>Bacillales</taxon>
        <taxon>Bacillaceae</taxon>
        <taxon>Siminovitchia</taxon>
    </lineage>
</organism>
<dbReference type="OrthoDB" id="573482at2"/>
<dbReference type="GO" id="GO:0046872">
    <property type="term" value="F:metal ion binding"/>
    <property type="evidence" value="ECO:0007669"/>
    <property type="project" value="InterPro"/>
</dbReference>
<evidence type="ECO:0000313" key="3">
    <source>
        <dbReference type="Proteomes" id="UP000287296"/>
    </source>
</evidence>
<reference evidence="2 3" key="1">
    <citation type="submission" date="2018-12" db="EMBL/GenBank/DDBJ databases">
        <authorList>
            <person name="Sun L."/>
            <person name="Chen Z."/>
        </authorList>
    </citation>
    <scope>NUCLEOTIDE SEQUENCE [LARGE SCALE GENOMIC DNA]</scope>
    <source>
        <strain evidence="2 3">LMG 29736</strain>
    </source>
</reference>
<dbReference type="EMBL" id="QYTW02000023">
    <property type="protein sequence ID" value="RST58140.1"/>
    <property type="molecule type" value="Genomic_DNA"/>
</dbReference>
<dbReference type="GO" id="GO:0016491">
    <property type="term" value="F:oxidoreductase activity"/>
    <property type="evidence" value="ECO:0007669"/>
    <property type="project" value="InterPro"/>
</dbReference>
<feature type="domain" description="Rubrerythrin diiron-binding" evidence="1">
    <location>
        <begin position="85"/>
        <end position="134"/>
    </location>
</feature>
<dbReference type="AlphaFoldDB" id="A0A429X457"/>
<sequence>MEFTIDQRLERDIANAVNGEYSAIACYGKLIEMAPSEREKKIIREIRNDEIRHFHYISAIYMLMMNQQPDPKVTKKCPNNFTDGLKFAFEDEQETVDFYHEIADKAQHPYIQHLFRRAAADEQNHAVWFLSMMK</sequence>
<accession>A0A429X457</accession>
<dbReference type="Proteomes" id="UP000287296">
    <property type="component" value="Unassembled WGS sequence"/>
</dbReference>
<dbReference type="RefSeq" id="WP_120119280.1">
    <property type="nucleotide sequence ID" value="NZ_BORI01000023.1"/>
</dbReference>
<comment type="caution">
    <text evidence="2">The sequence shown here is derived from an EMBL/GenBank/DDBJ whole genome shotgun (WGS) entry which is preliminary data.</text>
</comment>
<dbReference type="Pfam" id="PF02915">
    <property type="entry name" value="Rubrerythrin"/>
    <property type="match status" value="1"/>
</dbReference>
<dbReference type="SUPFAM" id="SSF47240">
    <property type="entry name" value="Ferritin-like"/>
    <property type="match status" value="1"/>
</dbReference>
<dbReference type="CDD" id="cd00657">
    <property type="entry name" value="Ferritin_like"/>
    <property type="match status" value="1"/>
</dbReference>
<dbReference type="InterPro" id="IPR003251">
    <property type="entry name" value="Rr_diiron-bd_dom"/>
</dbReference>
<proteinExistence type="predicted"/>
<evidence type="ECO:0000259" key="1">
    <source>
        <dbReference type="Pfam" id="PF02915"/>
    </source>
</evidence>
<dbReference type="InterPro" id="IPR009078">
    <property type="entry name" value="Ferritin-like_SF"/>
</dbReference>
<dbReference type="Gene3D" id="1.20.120.660">
    <property type="entry name" value="IL-4 antagonist (De novo design) like domain"/>
    <property type="match status" value="1"/>
</dbReference>